<feature type="transmembrane region" description="Helical" evidence="1">
    <location>
        <begin position="316"/>
        <end position="335"/>
    </location>
</feature>
<organism evidence="2 3">
    <name type="scientific">Candidatus Woesebacteria bacterium RIFCSPHIGHO2_02_FULL_39_13</name>
    <dbReference type="NCBI Taxonomy" id="1802505"/>
    <lineage>
        <taxon>Bacteria</taxon>
        <taxon>Candidatus Woeseibacteriota</taxon>
    </lineage>
</organism>
<feature type="transmembrane region" description="Helical" evidence="1">
    <location>
        <begin position="168"/>
        <end position="198"/>
    </location>
</feature>
<feature type="transmembrane region" description="Helical" evidence="1">
    <location>
        <begin position="210"/>
        <end position="229"/>
    </location>
</feature>
<accession>A0A1F7Z5U5</accession>
<keyword evidence="1" id="KW-0812">Transmembrane</keyword>
<evidence type="ECO:0000313" key="3">
    <source>
        <dbReference type="Proteomes" id="UP000177169"/>
    </source>
</evidence>
<keyword evidence="1" id="KW-1133">Transmembrane helix</keyword>
<protein>
    <recommendedName>
        <fullName evidence="4">Glycosyltransferase RgtA/B/C/D-like domain-containing protein</fullName>
    </recommendedName>
</protein>
<evidence type="ECO:0000256" key="1">
    <source>
        <dbReference type="SAM" id="Phobius"/>
    </source>
</evidence>
<evidence type="ECO:0008006" key="4">
    <source>
        <dbReference type="Google" id="ProtNLM"/>
    </source>
</evidence>
<gene>
    <name evidence="2" type="ORF">A3D01_03065</name>
</gene>
<feature type="transmembrane region" description="Helical" evidence="1">
    <location>
        <begin position="347"/>
        <end position="367"/>
    </location>
</feature>
<feature type="transmembrane region" description="Helical" evidence="1">
    <location>
        <begin position="410"/>
        <end position="435"/>
    </location>
</feature>
<feature type="transmembrane region" description="Helical" evidence="1">
    <location>
        <begin position="143"/>
        <end position="161"/>
    </location>
</feature>
<name>A0A1F7Z5U5_9BACT</name>
<feature type="transmembrane region" description="Helical" evidence="1">
    <location>
        <begin position="373"/>
        <end position="390"/>
    </location>
</feature>
<comment type="caution">
    <text evidence="2">The sequence shown here is derived from an EMBL/GenBank/DDBJ whole genome shotgun (WGS) entry which is preliminary data.</text>
</comment>
<dbReference type="EMBL" id="MGGR01000005">
    <property type="protein sequence ID" value="OGM34499.1"/>
    <property type="molecule type" value="Genomic_DNA"/>
</dbReference>
<feature type="transmembrane region" description="Helical" evidence="1">
    <location>
        <begin position="291"/>
        <end position="310"/>
    </location>
</feature>
<reference evidence="2 3" key="1">
    <citation type="journal article" date="2016" name="Nat. Commun.">
        <title>Thousands of microbial genomes shed light on interconnected biogeochemical processes in an aquifer system.</title>
        <authorList>
            <person name="Anantharaman K."/>
            <person name="Brown C.T."/>
            <person name="Hug L.A."/>
            <person name="Sharon I."/>
            <person name="Castelle C.J."/>
            <person name="Probst A.J."/>
            <person name="Thomas B.C."/>
            <person name="Singh A."/>
            <person name="Wilkins M.J."/>
            <person name="Karaoz U."/>
            <person name="Brodie E.L."/>
            <person name="Williams K.H."/>
            <person name="Hubbard S.S."/>
            <person name="Banfield J.F."/>
        </authorList>
    </citation>
    <scope>NUCLEOTIDE SEQUENCE [LARGE SCALE GENOMIC DNA]</scope>
</reference>
<evidence type="ECO:0000313" key="2">
    <source>
        <dbReference type="EMBL" id="OGM34499.1"/>
    </source>
</evidence>
<sequence>MKILKLAFLPVTTLLIFLYLYGAIQHSNLINIRTRTGDLDHGDQGAYIEVIKKTYNESFRFLGDRNRMPLYTTFQAIFYTPGITDERLFAQAKLINIFFSIFLIYLMFIFNRRYISKLSNIVFTLIIGFSVFLPRSAYVQPELLYFTLSFFAFVYFCKTIKHKKVADVVFAAILAVAAYMTKASMLLGFGFFIFFLFLSGLKGYRIKRMLAIPIIALIIFLSLVSPYLIQTKKLYGGYFFNYATTYMWSQNWDEALTVDKKLRNIEYIRSLSKDQLPSLGRYIKERSASDMSLRMFTGIILNIGILLGTYATLSSAILILYILFLIYFIFSSIRLDSFRRFLNQNKAVIIFILGYLLSYFFAFSWYAPIGAGPRFTFTTYIPALFSVLYLSEKLSIKGEVSKFNPISTQLFYLTHIASFIILFLGVKGLIFPYLFTSWAGF</sequence>
<keyword evidence="1" id="KW-0472">Membrane</keyword>
<feature type="transmembrane region" description="Helical" evidence="1">
    <location>
        <begin position="94"/>
        <end position="111"/>
    </location>
</feature>
<dbReference type="Proteomes" id="UP000177169">
    <property type="component" value="Unassembled WGS sequence"/>
</dbReference>
<dbReference type="AlphaFoldDB" id="A0A1F7Z5U5"/>
<proteinExistence type="predicted"/>
<feature type="transmembrane region" description="Helical" evidence="1">
    <location>
        <begin position="118"/>
        <end position="137"/>
    </location>
</feature>